<dbReference type="InterPro" id="IPR045584">
    <property type="entry name" value="Pilin-like"/>
</dbReference>
<dbReference type="Gene3D" id="6.10.250.2030">
    <property type="match status" value="1"/>
</dbReference>
<feature type="domain" description="Trimeric autotransporter adhesin YadA-like stalk" evidence="13">
    <location>
        <begin position="434"/>
        <end position="466"/>
    </location>
</feature>
<organism evidence="14 15">
    <name type="scientific">Bartonella schoenbuchensis m07a</name>
    <dbReference type="NCBI Taxonomy" id="1094496"/>
    <lineage>
        <taxon>Bacteria</taxon>
        <taxon>Pseudomonadati</taxon>
        <taxon>Pseudomonadota</taxon>
        <taxon>Alphaproteobacteria</taxon>
        <taxon>Hyphomicrobiales</taxon>
        <taxon>Bartonellaceae</taxon>
        <taxon>Bartonella</taxon>
    </lineage>
</organism>
<keyword evidence="7" id="KW-0732">Signal</keyword>
<evidence type="ECO:0000256" key="1">
    <source>
        <dbReference type="ARBA" id="ARBA00004241"/>
    </source>
</evidence>
<dbReference type="Gene3D" id="3.30.1300.30">
    <property type="entry name" value="GSPII I/J protein-like"/>
    <property type="match status" value="1"/>
</dbReference>
<keyword evidence="8" id="KW-0653">Protein transport</keyword>
<evidence type="ECO:0000256" key="9">
    <source>
        <dbReference type="ARBA" id="ARBA00023136"/>
    </source>
</evidence>
<dbReference type="Pfam" id="PF05658">
    <property type="entry name" value="YadA_head"/>
    <property type="match status" value="1"/>
</dbReference>
<evidence type="ECO:0000256" key="10">
    <source>
        <dbReference type="ARBA" id="ARBA00023237"/>
    </source>
</evidence>
<dbReference type="AlphaFoldDB" id="N6VC32"/>
<dbReference type="Proteomes" id="UP000014242">
    <property type="component" value="Unassembled WGS sequence"/>
</dbReference>
<evidence type="ECO:0000256" key="7">
    <source>
        <dbReference type="ARBA" id="ARBA00022729"/>
    </source>
</evidence>
<dbReference type="Gene3D" id="1.20.5.170">
    <property type="match status" value="2"/>
</dbReference>
<dbReference type="PATRIC" id="fig|1094496.3.peg.246"/>
<accession>N6VC32</accession>
<feature type="domain" description="Trimeric autotransporter adhesin YadA-like stalk" evidence="13">
    <location>
        <begin position="192"/>
        <end position="215"/>
    </location>
</feature>
<evidence type="ECO:0000256" key="2">
    <source>
        <dbReference type="ARBA" id="ARBA00004442"/>
    </source>
</evidence>
<reference evidence="14 15" key="1">
    <citation type="journal article" date="2013" name="PLoS Genet.">
        <title>A gene transfer agent and a dynamic repertoire of secretion systems hold the keys to the explosive radiation of the emerging pathogen Bartonella.</title>
        <authorList>
            <person name="Guy L."/>
            <person name="Nystedt B."/>
            <person name="Toft C."/>
            <person name="Zaremba-Niedzwiedzka K."/>
            <person name="Berglund E.C."/>
            <person name="Granberg F."/>
            <person name="Naslund K."/>
            <person name="Eriksson A.S."/>
            <person name="Andersson S.G."/>
        </authorList>
    </citation>
    <scope>NUCLEOTIDE SEQUENCE [LARGE SCALE GENOMIC DNA]</scope>
    <source>
        <strain evidence="15">m07a</strain>
    </source>
</reference>
<keyword evidence="9" id="KW-0472">Membrane</keyword>
<keyword evidence="4" id="KW-0813">Transport</keyword>
<dbReference type="InterPro" id="IPR005594">
    <property type="entry name" value="YadA_C"/>
</dbReference>
<dbReference type="GO" id="GO:0015031">
    <property type="term" value="P:protein transport"/>
    <property type="evidence" value="ECO:0007669"/>
    <property type="project" value="UniProtKB-KW"/>
</dbReference>
<evidence type="ECO:0000256" key="4">
    <source>
        <dbReference type="ARBA" id="ARBA00022448"/>
    </source>
</evidence>
<dbReference type="eggNOG" id="COG5295">
    <property type="taxonomic scope" value="Bacteria"/>
</dbReference>
<evidence type="ECO:0000256" key="6">
    <source>
        <dbReference type="ARBA" id="ARBA00022692"/>
    </source>
</evidence>
<dbReference type="HOGENOM" id="CLU_001200_2_0_5"/>
<protein>
    <submittedName>
        <fullName evidence="14">Surface protein/Bartonella adhesin</fullName>
    </submittedName>
</protein>
<feature type="domain" description="Trimeric autotransporter adhesin YadA-like C-terminal membrane anchor" evidence="11">
    <location>
        <begin position="601"/>
        <end position="654"/>
    </location>
</feature>
<dbReference type="Pfam" id="PF03895">
    <property type="entry name" value="YadA_anchor"/>
    <property type="match status" value="1"/>
</dbReference>
<dbReference type="InterPro" id="IPR008640">
    <property type="entry name" value="Adhesin_Head_dom"/>
</dbReference>
<evidence type="ECO:0000313" key="15">
    <source>
        <dbReference type="Proteomes" id="UP000014242"/>
    </source>
</evidence>
<keyword evidence="5" id="KW-1134">Transmembrane beta strand</keyword>
<dbReference type="SUPFAM" id="SSF101967">
    <property type="entry name" value="Adhesin YadA, collagen-binding domain"/>
    <property type="match status" value="2"/>
</dbReference>
<gene>
    <name evidence="14" type="primary">badA1</name>
    <name evidence="14" type="ORF">m07a_02380</name>
</gene>
<dbReference type="Gene3D" id="2.150.10.10">
    <property type="entry name" value="Serralysin-like metalloprotease, C-terminal"/>
    <property type="match status" value="1"/>
</dbReference>
<comment type="subcellular location">
    <subcellularLocation>
        <location evidence="2">Cell outer membrane</location>
    </subcellularLocation>
    <subcellularLocation>
        <location evidence="1">Cell surface</location>
    </subcellularLocation>
</comment>
<dbReference type="Pfam" id="PF05662">
    <property type="entry name" value="YadA_stalk"/>
    <property type="match status" value="4"/>
</dbReference>
<comment type="similarity">
    <text evidence="3">Belongs to the autotransporter-2 (AT-2) (TC 1.B.40) family.</text>
</comment>
<evidence type="ECO:0000313" key="14">
    <source>
        <dbReference type="EMBL" id="ENN91365.1"/>
    </source>
</evidence>
<comment type="caution">
    <text evidence="14">The sequence shown here is derived from an EMBL/GenBank/DDBJ whole genome shotgun (WGS) entry which is preliminary data.</text>
</comment>
<evidence type="ECO:0000256" key="3">
    <source>
        <dbReference type="ARBA" id="ARBA00005848"/>
    </source>
</evidence>
<keyword evidence="10" id="KW-0998">Cell outer membrane</keyword>
<dbReference type="Gene3D" id="6.20.50.100">
    <property type="match status" value="1"/>
</dbReference>
<evidence type="ECO:0000259" key="13">
    <source>
        <dbReference type="Pfam" id="PF05662"/>
    </source>
</evidence>
<feature type="domain" description="Trimeric autotransporter adhesin YadA-like head" evidence="12">
    <location>
        <begin position="75"/>
        <end position="101"/>
    </location>
</feature>
<evidence type="ECO:0000256" key="8">
    <source>
        <dbReference type="ARBA" id="ARBA00022927"/>
    </source>
</evidence>
<keyword evidence="15" id="KW-1185">Reference proteome</keyword>
<dbReference type="InterPro" id="IPR011049">
    <property type="entry name" value="Serralysin-like_metalloprot_C"/>
</dbReference>
<evidence type="ECO:0000259" key="12">
    <source>
        <dbReference type="Pfam" id="PF05658"/>
    </source>
</evidence>
<feature type="domain" description="Trimeric autotransporter adhesin YadA-like stalk" evidence="13">
    <location>
        <begin position="506"/>
        <end position="533"/>
    </location>
</feature>
<evidence type="ECO:0000259" key="11">
    <source>
        <dbReference type="Pfam" id="PF03895"/>
    </source>
</evidence>
<keyword evidence="6" id="KW-0812">Transmembrane</keyword>
<dbReference type="GO" id="GO:0009279">
    <property type="term" value="C:cell outer membrane"/>
    <property type="evidence" value="ECO:0007669"/>
    <property type="project" value="UniProtKB-SubCell"/>
</dbReference>
<proteinExistence type="inferred from homology"/>
<dbReference type="GO" id="GO:0009986">
    <property type="term" value="C:cell surface"/>
    <property type="evidence" value="ECO:0007669"/>
    <property type="project" value="UniProtKB-SubCell"/>
</dbReference>
<evidence type="ECO:0000256" key="5">
    <source>
        <dbReference type="ARBA" id="ARBA00022452"/>
    </source>
</evidence>
<dbReference type="InterPro" id="IPR008635">
    <property type="entry name" value="Coiled_stalk_dom"/>
</dbReference>
<sequence length="657" mass="69899">MQKLYLSSKNNELSCCYFFYRSPWVKVVSLGVIMAAFLSNVTPIFASSNGQGVVQGSNAKAEKQQDVAIGKDAWAKGDGATAVGSSSQASQQNSTAVGRYAKANGYGGTAIGTLATTAKFGGTTLGTAIGYSAESLVWGGVALGSHSKADVKEGTAGYNPESGGTSLDRSLAWKSTRGVVSVGDVSQSITRQITGIAAGLEDTDAVNVAQLKALKEWIKKESDVWQLSVNGKNPTKVTSNNKDGLNLTSENNNIKITKSSNKITFDLADELQVSSISIENAALKINSNGIDAGNKNIKNVAKGKISEDSTEAVSGKQLYKMGSDVSQYLGGGAAVREDGFFGPQYILSKVSTDGTVKRAVFYNVGDALRELDVNVRNVNNHLKYMSGNFGEEINKISEKFKHNTVSWNRREKAFVALHTENGKRKNSKLTFLMDGDIAPNSTDAVTGKQLWKTNEKIDNLENKVDDMISDVSTLTDGAVTYDKDEQGNKINSITLVGGKEDEPVLIDNVADGEIEEGSKQAVNGGQLHDYVKKQTQLALAGANKYTDEKIGNMVGAAFTQANAYTDMKFEALNYRVEGVQKEARQAAAIGLAVANLHYIETPGMLSVAFGSGVWRGQSALAFGAGYMSEDGKMRSNFSVTTSGGHWGIGAGLSLALK</sequence>
<dbReference type="SUPFAM" id="SSF54523">
    <property type="entry name" value="Pili subunits"/>
    <property type="match status" value="1"/>
</dbReference>
<name>N6VC32_9HYPH</name>
<dbReference type="EMBL" id="AGWC01000004">
    <property type="protein sequence ID" value="ENN91365.1"/>
    <property type="molecule type" value="Genomic_DNA"/>
</dbReference>
<feature type="domain" description="Trimeric autotransporter adhesin YadA-like stalk" evidence="13">
    <location>
        <begin position="297"/>
        <end position="333"/>
    </location>
</feature>